<dbReference type="Pfam" id="PF05742">
    <property type="entry name" value="TANGO2"/>
    <property type="match status" value="1"/>
</dbReference>
<comment type="caution">
    <text evidence="1">The sequence shown here is derived from an EMBL/GenBank/DDBJ whole genome shotgun (WGS) entry which is preliminary data.</text>
</comment>
<sequence>MCTLLIAYQVHDAVPLVIAANRDEFYKRPTQRLAFWDDHPDLLAGRDLEQGGTWLGVSRHGRFAALTNFRDPAAVLEQAPSRGLLVRDYLAHHQSHDAFVQRLCAEGARYSGFNLIFGRLDALFYFSNQQAGGVEPLTPGYHGLSNHLLNAPWPKLRKGMDGLRRWQPGQQGQVLFDLLADSETFPDALLPRTGVPMAWERLLSSLYIESPVYGSRVGSLLTWEKNGRLTLEERSYGNGDGPHEPRRFELAVSLANM</sequence>
<evidence type="ECO:0000313" key="1">
    <source>
        <dbReference type="EMBL" id="MBO1321808.1"/>
    </source>
</evidence>
<dbReference type="PANTHER" id="PTHR17985:SF8">
    <property type="entry name" value="TRANSPORT AND GOLGI ORGANIZATION PROTEIN 2 HOMOLOG"/>
    <property type="match status" value="1"/>
</dbReference>
<gene>
    <name evidence="1" type="ORF">J3U88_25235</name>
</gene>
<reference evidence="1" key="1">
    <citation type="submission" date="2021-03" db="EMBL/GenBank/DDBJ databases">
        <authorList>
            <person name="Wang G."/>
        </authorList>
    </citation>
    <scope>NUCLEOTIDE SEQUENCE</scope>
    <source>
        <strain evidence="1">KCTC 12899</strain>
    </source>
</reference>
<accession>A0A8J7U6V0</accession>
<dbReference type="AlphaFoldDB" id="A0A8J7U6V0"/>
<dbReference type="PANTHER" id="PTHR17985">
    <property type="entry name" value="SER/THR-RICH PROTEIN T10 IN DGCR REGION"/>
    <property type="match status" value="1"/>
</dbReference>
<protein>
    <submittedName>
        <fullName evidence="1">NRDE family protein</fullName>
    </submittedName>
</protein>
<keyword evidence="2" id="KW-1185">Reference proteome</keyword>
<organism evidence="1 2">
    <name type="scientific">Acanthopleuribacter pedis</name>
    <dbReference type="NCBI Taxonomy" id="442870"/>
    <lineage>
        <taxon>Bacteria</taxon>
        <taxon>Pseudomonadati</taxon>
        <taxon>Acidobacteriota</taxon>
        <taxon>Holophagae</taxon>
        <taxon>Acanthopleuribacterales</taxon>
        <taxon>Acanthopleuribacteraceae</taxon>
        <taxon>Acanthopleuribacter</taxon>
    </lineage>
</organism>
<dbReference type="RefSeq" id="WP_207861781.1">
    <property type="nucleotide sequence ID" value="NZ_JAFREP010000028.1"/>
</dbReference>
<dbReference type="InterPro" id="IPR008551">
    <property type="entry name" value="TANGO2"/>
</dbReference>
<name>A0A8J7U6V0_9BACT</name>
<evidence type="ECO:0000313" key="2">
    <source>
        <dbReference type="Proteomes" id="UP000664417"/>
    </source>
</evidence>
<proteinExistence type="predicted"/>
<dbReference type="EMBL" id="JAFREP010000028">
    <property type="protein sequence ID" value="MBO1321808.1"/>
    <property type="molecule type" value="Genomic_DNA"/>
</dbReference>
<dbReference type="Proteomes" id="UP000664417">
    <property type="component" value="Unassembled WGS sequence"/>
</dbReference>